<evidence type="ECO:0000256" key="2">
    <source>
        <dbReference type="SAM" id="Phobius"/>
    </source>
</evidence>
<keyword evidence="2" id="KW-0472">Membrane</keyword>
<reference evidence="3" key="1">
    <citation type="submission" date="2022-10" db="EMBL/GenBank/DDBJ databases">
        <title>Culturing micro-colonial fungi from biological soil crusts in the Mojave desert and describing Neophaeococcomyces mojavensis, and introducing the new genera and species Taxawa tesnikishii.</title>
        <authorList>
            <person name="Kurbessoian T."/>
            <person name="Stajich J.E."/>
        </authorList>
    </citation>
    <scope>NUCLEOTIDE SEQUENCE</scope>
    <source>
        <strain evidence="3">TK_41</strain>
    </source>
</reference>
<evidence type="ECO:0000256" key="1">
    <source>
        <dbReference type="SAM" id="MobiDB-lite"/>
    </source>
</evidence>
<feature type="compositionally biased region" description="Polar residues" evidence="1">
    <location>
        <begin position="26"/>
        <end position="42"/>
    </location>
</feature>
<organism evidence="3 4">
    <name type="scientific">Cladophialophora chaetospira</name>
    <dbReference type="NCBI Taxonomy" id="386627"/>
    <lineage>
        <taxon>Eukaryota</taxon>
        <taxon>Fungi</taxon>
        <taxon>Dikarya</taxon>
        <taxon>Ascomycota</taxon>
        <taxon>Pezizomycotina</taxon>
        <taxon>Eurotiomycetes</taxon>
        <taxon>Chaetothyriomycetidae</taxon>
        <taxon>Chaetothyriales</taxon>
        <taxon>Herpotrichiellaceae</taxon>
        <taxon>Cladophialophora</taxon>
    </lineage>
</organism>
<feature type="transmembrane region" description="Helical" evidence="2">
    <location>
        <begin position="72"/>
        <end position="99"/>
    </location>
</feature>
<accession>A0AA38XN49</accession>
<protein>
    <recommendedName>
        <fullName evidence="5">Apple domain-containing protein</fullName>
    </recommendedName>
</protein>
<feature type="region of interest" description="Disordered" evidence="1">
    <location>
        <begin position="1"/>
        <end position="42"/>
    </location>
</feature>
<dbReference type="Proteomes" id="UP001172673">
    <property type="component" value="Unassembled WGS sequence"/>
</dbReference>
<dbReference type="AlphaFoldDB" id="A0AA38XN49"/>
<proteinExistence type="predicted"/>
<evidence type="ECO:0000313" key="4">
    <source>
        <dbReference type="Proteomes" id="UP001172673"/>
    </source>
</evidence>
<evidence type="ECO:0008006" key="5">
    <source>
        <dbReference type="Google" id="ProtNLM"/>
    </source>
</evidence>
<name>A0AA38XN49_9EURO</name>
<gene>
    <name evidence="3" type="ORF">H2200_000226</name>
</gene>
<keyword evidence="2" id="KW-0812">Transmembrane</keyword>
<evidence type="ECO:0000313" key="3">
    <source>
        <dbReference type="EMBL" id="KAJ9616507.1"/>
    </source>
</evidence>
<feature type="compositionally biased region" description="Polar residues" evidence="1">
    <location>
        <begin position="1"/>
        <end position="17"/>
    </location>
</feature>
<keyword evidence="2" id="KW-1133">Transmembrane helix</keyword>
<keyword evidence="4" id="KW-1185">Reference proteome</keyword>
<dbReference type="EMBL" id="JAPDRK010000001">
    <property type="protein sequence ID" value="KAJ9616507.1"/>
    <property type="molecule type" value="Genomic_DNA"/>
</dbReference>
<comment type="caution">
    <text evidence="3">The sequence shown here is derived from an EMBL/GenBank/DDBJ whole genome shotgun (WGS) entry which is preliminary data.</text>
</comment>
<sequence>MDGLQVTNAPQEKQAVSSLEPDKYTHSQTHAYPSNSHPVASSYQEQTLAQPYHNEKPLPSDSRQRIPFGLSIVAYSVLVAALMLIICGAAFGGALGAVAARKGKDCSPSDNASIGANSTSPTATATTTVFSIVTGTSSSSSTPTTASGLVADYIPLAPSQVGTAALNCTSGSSVFAPSGSQFQLNCNVNYIGNDIGLITTYRLEDCVGACANLNILTGTTSCLGVLFNANMQDVVSKNGGNWWLESKMENAAAEGTPPSVGAVLVASA</sequence>